<name>A0A9N9AFF0_9GLOM</name>
<dbReference type="AlphaFoldDB" id="A0A9N9AFF0"/>
<proteinExistence type="predicted"/>
<feature type="region of interest" description="Disordered" evidence="1">
    <location>
        <begin position="1"/>
        <end position="42"/>
    </location>
</feature>
<keyword evidence="3" id="KW-1185">Reference proteome</keyword>
<evidence type="ECO:0000313" key="2">
    <source>
        <dbReference type="EMBL" id="CAG8528885.1"/>
    </source>
</evidence>
<evidence type="ECO:0000313" key="3">
    <source>
        <dbReference type="Proteomes" id="UP000789759"/>
    </source>
</evidence>
<evidence type="ECO:0000256" key="1">
    <source>
        <dbReference type="SAM" id="MobiDB-lite"/>
    </source>
</evidence>
<feature type="compositionally biased region" description="Basic and acidic residues" evidence="1">
    <location>
        <begin position="12"/>
        <end position="34"/>
    </location>
</feature>
<sequence length="42" mass="4625">MSMDCLRGPTPRVRDPIVIDLPPRGRKDWGDVRSNESGCGGK</sequence>
<comment type="caution">
    <text evidence="2">The sequence shown here is derived from an EMBL/GenBank/DDBJ whole genome shotgun (WGS) entry which is preliminary data.</text>
</comment>
<accession>A0A9N9AFF0</accession>
<gene>
    <name evidence="2" type="ORF">CPELLU_LOCUS3748</name>
</gene>
<reference evidence="2" key="1">
    <citation type="submission" date="2021-06" db="EMBL/GenBank/DDBJ databases">
        <authorList>
            <person name="Kallberg Y."/>
            <person name="Tangrot J."/>
            <person name="Rosling A."/>
        </authorList>
    </citation>
    <scope>NUCLEOTIDE SEQUENCE</scope>
    <source>
        <strain evidence="2">FL966</strain>
    </source>
</reference>
<dbReference type="Proteomes" id="UP000789759">
    <property type="component" value="Unassembled WGS sequence"/>
</dbReference>
<protein>
    <submittedName>
        <fullName evidence="2">23086_t:CDS:1</fullName>
    </submittedName>
</protein>
<organism evidence="2 3">
    <name type="scientific">Cetraspora pellucida</name>
    <dbReference type="NCBI Taxonomy" id="1433469"/>
    <lineage>
        <taxon>Eukaryota</taxon>
        <taxon>Fungi</taxon>
        <taxon>Fungi incertae sedis</taxon>
        <taxon>Mucoromycota</taxon>
        <taxon>Glomeromycotina</taxon>
        <taxon>Glomeromycetes</taxon>
        <taxon>Diversisporales</taxon>
        <taxon>Gigasporaceae</taxon>
        <taxon>Cetraspora</taxon>
    </lineage>
</organism>
<dbReference type="EMBL" id="CAJVQA010001862">
    <property type="protein sequence ID" value="CAG8528885.1"/>
    <property type="molecule type" value="Genomic_DNA"/>
</dbReference>